<dbReference type="STRING" id="865938.Weevi_0424"/>
<dbReference type="RefSeq" id="WP_013597535.1">
    <property type="nucleotide sequence ID" value="NC_015144.1"/>
</dbReference>
<dbReference type="InterPro" id="IPR021428">
    <property type="entry name" value="DUF3078"/>
</dbReference>
<dbReference type="eggNOG" id="COG3137">
    <property type="taxonomic scope" value="Bacteria"/>
</dbReference>
<evidence type="ECO:0008006" key="3">
    <source>
        <dbReference type="Google" id="ProtNLM"/>
    </source>
</evidence>
<keyword evidence="2" id="KW-1185">Reference proteome</keyword>
<dbReference type="EMBL" id="CP002455">
    <property type="protein sequence ID" value="ADX67143.1"/>
    <property type="molecule type" value="Genomic_DNA"/>
</dbReference>
<protein>
    <recommendedName>
        <fullName evidence="3">DUF3078 domain-containing protein</fullName>
    </recommendedName>
</protein>
<dbReference type="AlphaFoldDB" id="F0NYU1"/>
<evidence type="ECO:0000313" key="1">
    <source>
        <dbReference type="EMBL" id="ADX67143.1"/>
    </source>
</evidence>
<name>F0NYU1_WEEVC</name>
<reference evidence="2" key="2">
    <citation type="journal article" date="2011" name="Stand. Genomic Sci.">
        <title>Complete genome sequence of Weeksella virosa type strain (9751T).</title>
        <authorList>
            <person name="Lang E."/>
            <person name="Teshima H."/>
            <person name="Lucas S."/>
            <person name="Lapidus A."/>
            <person name="Hammon N."/>
            <person name="Deshpande S."/>
            <person name="Nolan M."/>
            <person name="Cheng J."/>
            <person name="Pitluck S."/>
            <person name="Liolios K."/>
            <person name="Pagani I."/>
            <person name="Mikhailova N."/>
            <person name="Ivanova N."/>
            <person name="Mavromatis K."/>
            <person name="Pati A."/>
            <person name="Tapia R."/>
            <person name="Han C."/>
            <person name="Goodwin L."/>
            <person name="Chen A."/>
            <person name="Palaniappan K."/>
            <person name="Land M."/>
            <person name="Hauser L."/>
            <person name="Chang Y."/>
            <person name="Jeffries C."/>
            <person name="Brambilla E."/>
            <person name="Kopitz M."/>
            <person name="Rohde M."/>
            <person name="Goker M."/>
            <person name="Tindall B."/>
            <person name="Detter J."/>
            <person name="Woyke T."/>
            <person name="Bristow J."/>
            <person name="Eisen J."/>
            <person name="Markowitz V."/>
            <person name="Hugenholtz P."/>
            <person name="Klenk H."/>
            <person name="Kyrpides N."/>
        </authorList>
    </citation>
    <scope>NUCLEOTIDE SEQUENCE [LARGE SCALE GENOMIC DNA]</scope>
    <source>
        <strain evidence="2">ATCC 43766 / DSM 16922 / JCM 21250 / NBRC 16016 / NCTC 11634 / CL345/78</strain>
    </source>
</reference>
<accession>F0NYU1</accession>
<sequence>MSGSIRKWCWVLLFLQSIFSFGQFLDTNGNLILDGRKYLKSKVDTTGRKTGWVINGTNSLQINQNTFSNWMPGGENSVSAAAKIDYELSYRKHKHLWDNRILLEYGFIDNKTNGTRKTADNINITSSYGYLFKDDWYLIASVNLRSQFTEGYDYNATPKKKLSNFMAPGYLTVGVGANYIPKPNFQISIHPITSRTTFVLDKTLQKKDNFGLKEEGDVAYFEMGAYVGARYKFKLFENVHYDNNIALFSNYSDKPLNIDVVYTGNLDMKINNFLSTQLSVNLIYDEDQIKKTQLKQALGVGLVYKFTNQVPKEKRKKKRADRVVLPIEIEPKNLQFRRSYYNRSRYDSVFIQRRVSEHNIKSETIFN</sequence>
<gene>
    <name evidence="1" type="ordered locus">Weevi_0424</name>
</gene>
<proteinExistence type="predicted"/>
<organism evidence="1 2">
    <name type="scientific">Weeksella virosa (strain ATCC 43766 / DSM 16922 / JCM 21250 / CCUG 30538 / CDC 9751 / IAM 14551 / NBRC 16016 / NCTC 11634 / CL345/78)</name>
    <dbReference type="NCBI Taxonomy" id="865938"/>
    <lineage>
        <taxon>Bacteria</taxon>
        <taxon>Pseudomonadati</taxon>
        <taxon>Bacteroidota</taxon>
        <taxon>Flavobacteriia</taxon>
        <taxon>Flavobacteriales</taxon>
        <taxon>Weeksellaceae</taxon>
        <taxon>Weeksella</taxon>
    </lineage>
</organism>
<dbReference type="Pfam" id="PF11276">
    <property type="entry name" value="DUF3078"/>
    <property type="match status" value="1"/>
</dbReference>
<reference evidence="1 2" key="1">
    <citation type="journal article" date="2011" name="Stand. Genomic Sci.">
        <title>Complete genome sequence of Weeksella virosa type strain (9751).</title>
        <authorList>
            <person name="Lang E."/>
            <person name="Teshima H."/>
            <person name="Lucas S."/>
            <person name="Lapidus A."/>
            <person name="Hammon N."/>
            <person name="Deshpande S."/>
            <person name="Nolan M."/>
            <person name="Cheng J.F."/>
            <person name="Pitluck S."/>
            <person name="Liolios K."/>
            <person name="Pagani I."/>
            <person name="Mikhailova N."/>
            <person name="Ivanova N."/>
            <person name="Mavromatis K."/>
            <person name="Pati A."/>
            <person name="Tapia R."/>
            <person name="Han C."/>
            <person name="Goodwin L."/>
            <person name="Chen A."/>
            <person name="Palaniappan K."/>
            <person name="Land M."/>
            <person name="Hauser L."/>
            <person name="Chang Y.J."/>
            <person name="Jeffries C.D."/>
            <person name="Brambilla E.M."/>
            <person name="Kopitz M."/>
            <person name="Rohde M."/>
            <person name="Goker M."/>
            <person name="Tindall B.J."/>
            <person name="Detter J.C."/>
            <person name="Woyke T."/>
            <person name="Bristow J."/>
            <person name="Eisen J.A."/>
            <person name="Markowitz V."/>
            <person name="Hugenholtz P."/>
            <person name="Klenk H.P."/>
            <person name="Kyrpides N.C."/>
        </authorList>
    </citation>
    <scope>NUCLEOTIDE SEQUENCE [LARGE SCALE GENOMIC DNA]</scope>
    <source>
        <strain evidence="2">ATCC 43766 / DSM 16922 / JCM 21250 / NBRC 16016 / NCTC 11634 / CL345/78</strain>
    </source>
</reference>
<evidence type="ECO:0000313" key="2">
    <source>
        <dbReference type="Proteomes" id="UP000008641"/>
    </source>
</evidence>
<dbReference type="KEGG" id="wvi:Weevi_0424"/>
<dbReference type="HOGENOM" id="CLU_057100_1_1_10"/>
<dbReference type="Proteomes" id="UP000008641">
    <property type="component" value="Chromosome"/>
</dbReference>